<keyword evidence="1" id="KW-0472">Membrane</keyword>
<feature type="transmembrane region" description="Helical" evidence="1">
    <location>
        <begin position="12"/>
        <end position="32"/>
    </location>
</feature>
<protein>
    <submittedName>
        <fullName evidence="2">DUF4227 family protein</fullName>
    </submittedName>
</protein>
<accession>A0A398CVJ3</accession>
<dbReference type="OrthoDB" id="2691647at2"/>
<comment type="caution">
    <text evidence="2">The sequence shown here is derived from an EMBL/GenBank/DDBJ whole genome shotgun (WGS) entry which is preliminary data.</text>
</comment>
<proteinExistence type="predicted"/>
<dbReference type="InterPro" id="IPR025321">
    <property type="entry name" value="DUF4227"/>
</dbReference>
<dbReference type="Proteomes" id="UP000266340">
    <property type="component" value="Unassembled WGS sequence"/>
</dbReference>
<sequence length="77" mass="9111">MEEQRGKWWERLQFTLLFLVLTIVLHSLLGWFQVWLKPADPYRVPQGRAAKVFMTGEPGELNGSPGDRLRLFFWYGE</sequence>
<evidence type="ECO:0000256" key="1">
    <source>
        <dbReference type="SAM" id="Phobius"/>
    </source>
</evidence>
<organism evidence="2 3">
    <name type="scientific">Cohnella faecalis</name>
    <dbReference type="NCBI Taxonomy" id="2315694"/>
    <lineage>
        <taxon>Bacteria</taxon>
        <taxon>Bacillati</taxon>
        <taxon>Bacillota</taxon>
        <taxon>Bacilli</taxon>
        <taxon>Bacillales</taxon>
        <taxon>Paenibacillaceae</taxon>
        <taxon>Cohnella</taxon>
    </lineage>
</organism>
<dbReference type="AlphaFoldDB" id="A0A398CVJ3"/>
<gene>
    <name evidence="2" type="ORF">D3H35_05495</name>
</gene>
<evidence type="ECO:0000313" key="3">
    <source>
        <dbReference type="Proteomes" id="UP000266340"/>
    </source>
</evidence>
<evidence type="ECO:0000313" key="2">
    <source>
        <dbReference type="EMBL" id="RIE04548.1"/>
    </source>
</evidence>
<dbReference type="EMBL" id="QXJM01000025">
    <property type="protein sequence ID" value="RIE04548.1"/>
    <property type="molecule type" value="Genomic_DNA"/>
</dbReference>
<reference evidence="2 3" key="1">
    <citation type="submission" date="2018-09" db="EMBL/GenBank/DDBJ databases">
        <title>Cohnella cavernae sp. nov., isolated from a karst cave.</title>
        <authorList>
            <person name="Zhu H."/>
        </authorList>
    </citation>
    <scope>NUCLEOTIDE SEQUENCE [LARGE SCALE GENOMIC DNA]</scope>
    <source>
        <strain evidence="2 3">K2E09-144</strain>
    </source>
</reference>
<name>A0A398CVJ3_9BACL</name>
<keyword evidence="1" id="KW-1133">Transmembrane helix</keyword>
<keyword evidence="3" id="KW-1185">Reference proteome</keyword>
<dbReference type="RefSeq" id="WP_119148133.1">
    <property type="nucleotide sequence ID" value="NZ_JBHSOV010000005.1"/>
</dbReference>
<keyword evidence="1" id="KW-0812">Transmembrane</keyword>
<dbReference type="Pfam" id="PF14004">
    <property type="entry name" value="DUF4227"/>
    <property type="match status" value="1"/>
</dbReference>